<reference evidence="2" key="1">
    <citation type="submission" date="2022-10" db="EMBL/GenBank/DDBJ databases">
        <authorList>
            <person name="Yu W.X."/>
        </authorList>
    </citation>
    <scope>NUCLEOTIDE SEQUENCE</scope>
    <source>
        <strain evidence="2">AAT</strain>
    </source>
</reference>
<evidence type="ECO:0000259" key="1">
    <source>
        <dbReference type="Pfam" id="PF19263"/>
    </source>
</evidence>
<sequence>MLKLLQKECISDANFNIKISDNNIKVNAIVPSDSNKIKKEILGYENLPLFSPEILITQSQKLYNSLLQWEYRSVCLKKELVNVTNLEISILKAKCTNLIFIYNDKTSDINHLENFFLRFSFIYRVNISTISILSDKTTNRNTSSKRDNKSYQYKKAFERLIDNTITQESVNININDIVMKADEKMNVNLSNLYSALNQAGIYKYKIDGLDKFILIKNNSIIKELDKYQIKDIVLNEMKNKGLTLELEKIYQGSNFYFNQNTLSNLEHKRSLPEYIGEPGLEHFFFNGIVWKINKTSISQIKYEEFDSFIWESNVIDWYPNLEDDFFSISKNHLHQLTISLKEGYCDFLDFIINTSNVYWKIPNNNLSTDQLIEIEQHIINKITCIGYLLHTYREQSVTRAIIATDFIERGSKEEHGGTGKSLFGKALIEMLSTYYRGARNKNLFSDKHLLGGIDQTTKLVFFDDANKNFDWEQLYTLITGQIDINRKFQDPQVLDRERSIKFYITTNYAVHSHGNSHDRRFFYVVFSDYYGPDKKPSDDFETDFFSKTWSWEQKNRFYNFMAQCVKAYLKWGLVEAPKENLEKNKLRASINELFLDWAEDNYREFLNKETDKLMLFEQFKASLSEIDAKKFSSTSFKKNMKNFCKLKGFIFNPSKEGKDIKRNSTEYFEIYNINNS</sequence>
<dbReference type="SUPFAM" id="SSF52540">
    <property type="entry name" value="P-loop containing nucleoside triphosphate hydrolases"/>
    <property type="match status" value="1"/>
</dbReference>
<dbReference type="InterPro" id="IPR027417">
    <property type="entry name" value="P-loop_NTPase"/>
</dbReference>
<dbReference type="Proteomes" id="UP001209229">
    <property type="component" value="Unassembled WGS sequence"/>
</dbReference>
<dbReference type="AlphaFoldDB" id="A0AAE3M7X1"/>
<gene>
    <name evidence="2" type="ORF">OM075_20725</name>
</gene>
<dbReference type="Pfam" id="PF19263">
    <property type="entry name" value="DUF5906"/>
    <property type="match status" value="1"/>
</dbReference>
<dbReference type="InterPro" id="IPR045455">
    <property type="entry name" value="NrS-1_pol-like_helicase"/>
</dbReference>
<evidence type="ECO:0000313" key="2">
    <source>
        <dbReference type="EMBL" id="MCW3788906.1"/>
    </source>
</evidence>
<accession>A0AAE3M7X1</accession>
<feature type="domain" description="NrS-1 polymerase-like helicase" evidence="1">
    <location>
        <begin position="416"/>
        <end position="520"/>
    </location>
</feature>
<evidence type="ECO:0000313" key="3">
    <source>
        <dbReference type="Proteomes" id="UP001209229"/>
    </source>
</evidence>
<dbReference type="RefSeq" id="WP_301192462.1">
    <property type="nucleotide sequence ID" value="NZ_JAPDPJ010000071.1"/>
</dbReference>
<keyword evidence="3" id="KW-1185">Reference proteome</keyword>
<protein>
    <submittedName>
        <fullName evidence="2">DUF5906 domain-containing protein</fullName>
    </submittedName>
</protein>
<organism evidence="2 3">
    <name type="scientific">Plebeiibacterium sediminum</name>
    <dbReference type="NCBI Taxonomy" id="2992112"/>
    <lineage>
        <taxon>Bacteria</taxon>
        <taxon>Pseudomonadati</taxon>
        <taxon>Bacteroidota</taxon>
        <taxon>Bacteroidia</taxon>
        <taxon>Marinilabiliales</taxon>
        <taxon>Marinilabiliaceae</taxon>
        <taxon>Plebeiibacterium</taxon>
    </lineage>
</organism>
<comment type="caution">
    <text evidence="2">The sequence shown here is derived from an EMBL/GenBank/DDBJ whole genome shotgun (WGS) entry which is preliminary data.</text>
</comment>
<proteinExistence type="predicted"/>
<name>A0AAE3M7X1_9BACT</name>
<dbReference type="EMBL" id="JAPDPJ010000071">
    <property type="protein sequence ID" value="MCW3788906.1"/>
    <property type="molecule type" value="Genomic_DNA"/>
</dbReference>